<dbReference type="AlphaFoldDB" id="A0A5M6CCT9"/>
<dbReference type="EMBL" id="CP144056">
    <property type="protein sequence ID" value="WWD19347.1"/>
    <property type="molecule type" value="Genomic_DNA"/>
</dbReference>
<dbReference type="InterPro" id="IPR048661">
    <property type="entry name" value="CPL1-like"/>
</dbReference>
<reference evidence="1" key="1">
    <citation type="submission" date="2017-08" db="EMBL/GenBank/DDBJ databases">
        <authorList>
            <person name="Cuomo C."/>
            <person name="Billmyre B."/>
            <person name="Heitman J."/>
        </authorList>
    </citation>
    <scope>NUCLEOTIDE SEQUENCE</scope>
    <source>
        <strain evidence="1">CBS 12478</strain>
    </source>
</reference>
<dbReference type="OrthoDB" id="439917at2759"/>
<dbReference type="Proteomes" id="UP000322225">
    <property type="component" value="Chromosome 6"/>
</dbReference>
<keyword evidence="2" id="KW-1185">Reference proteome</keyword>
<gene>
    <name evidence="1" type="ORF">CI109_103806</name>
</gene>
<name>A0A5M6CCT9_9TREE</name>
<dbReference type="PANTHER" id="PTHR35192">
    <property type="entry name" value="PROTEIN, PUTATIVE-RELATED"/>
    <property type="match status" value="1"/>
</dbReference>
<dbReference type="Pfam" id="PF21671">
    <property type="entry name" value="CPL1-like"/>
    <property type="match status" value="1"/>
</dbReference>
<evidence type="ECO:0000313" key="2">
    <source>
        <dbReference type="Proteomes" id="UP000322225"/>
    </source>
</evidence>
<organism evidence="1 2">
    <name type="scientific">Kwoniella shandongensis</name>
    <dbReference type="NCBI Taxonomy" id="1734106"/>
    <lineage>
        <taxon>Eukaryota</taxon>
        <taxon>Fungi</taxon>
        <taxon>Dikarya</taxon>
        <taxon>Basidiomycota</taxon>
        <taxon>Agaricomycotina</taxon>
        <taxon>Tremellomycetes</taxon>
        <taxon>Tremellales</taxon>
        <taxon>Cryptococcaceae</taxon>
        <taxon>Kwoniella</taxon>
    </lineage>
</organism>
<protein>
    <submittedName>
        <fullName evidence="1">Uncharacterized protein</fullName>
    </submittedName>
</protein>
<dbReference type="KEGG" id="ksn:43585801"/>
<dbReference type="PANTHER" id="PTHR35192:SF2">
    <property type="entry name" value="APPLE DOMAIN-CONTAINING PROTEIN"/>
    <property type="match status" value="1"/>
</dbReference>
<dbReference type="GeneID" id="43585801"/>
<dbReference type="RefSeq" id="XP_031863857.1">
    <property type="nucleotide sequence ID" value="XM_032001694.1"/>
</dbReference>
<evidence type="ECO:0000313" key="1">
    <source>
        <dbReference type="EMBL" id="WWD19347.1"/>
    </source>
</evidence>
<reference evidence="1" key="2">
    <citation type="submission" date="2024-01" db="EMBL/GenBank/DDBJ databases">
        <title>Comparative genomics of Cryptococcus and Kwoniella reveals pathogenesis evolution and contrasting modes of karyotype evolution via chromosome fusion or intercentromeric recombination.</title>
        <authorList>
            <person name="Coelho M.A."/>
            <person name="David-Palma M."/>
            <person name="Shea T."/>
            <person name="Bowers K."/>
            <person name="McGinley-Smith S."/>
            <person name="Mohammad A.W."/>
            <person name="Gnirke A."/>
            <person name="Yurkov A.M."/>
            <person name="Nowrousian M."/>
            <person name="Sun S."/>
            <person name="Cuomo C.A."/>
            <person name="Heitman J."/>
        </authorList>
    </citation>
    <scope>NUCLEOTIDE SEQUENCE</scope>
    <source>
        <strain evidence="1">CBS 12478</strain>
    </source>
</reference>
<accession>A0A5M6CCT9</accession>
<dbReference type="InterPro" id="IPR038955">
    <property type="entry name" value="PriA/CPL1_fungi"/>
</dbReference>
<proteinExistence type="predicted"/>
<sequence>MLATSFILPALSLLSAAVASPASGHALGARTVAVTSIKGGSYETCAKVAGDWFGYKYDFGCLCKDDVDEFASTNGIHSGIKSLISSYVSTHGSTHYYPPNSQPVCDNYGSYTCGSLSKQSSGACPPTTCDPKKTSTNGGCCPRGQTYSNGKCCGTVGCSRDQGKCTPVMQCPTYTSNDICCKTNEKGWTGYKTVCCPSGQQEDGSTGKCIPKCPTGKEYNPKTKMCETICDTKNGYSHEWSTEGKDLCCKKGETPYHTTCCPKWTVEIDHTGVCCPPGSKVEHGKCVSPTHGGGYPTKPKRSQLNFSPETPYGLEANVDASLCPSGFAACPIPGAAANSGSYECLDAMTDLQSCGGCASMGTGVDCTAIAGARWMGCSKGQCEVFSCKKGWTRSLNGTSCERN</sequence>